<organism evidence="1 2">
    <name type="scientific">Dreissena polymorpha</name>
    <name type="common">Zebra mussel</name>
    <name type="synonym">Mytilus polymorpha</name>
    <dbReference type="NCBI Taxonomy" id="45954"/>
    <lineage>
        <taxon>Eukaryota</taxon>
        <taxon>Metazoa</taxon>
        <taxon>Spiralia</taxon>
        <taxon>Lophotrochozoa</taxon>
        <taxon>Mollusca</taxon>
        <taxon>Bivalvia</taxon>
        <taxon>Autobranchia</taxon>
        <taxon>Heteroconchia</taxon>
        <taxon>Euheterodonta</taxon>
        <taxon>Imparidentia</taxon>
        <taxon>Neoheterodontei</taxon>
        <taxon>Myida</taxon>
        <taxon>Dreissenoidea</taxon>
        <taxon>Dreissenidae</taxon>
        <taxon>Dreissena</taxon>
    </lineage>
</organism>
<evidence type="ECO:0000313" key="1">
    <source>
        <dbReference type="EMBL" id="KAH3840413.1"/>
    </source>
</evidence>
<evidence type="ECO:0000313" key="2">
    <source>
        <dbReference type="Proteomes" id="UP000828390"/>
    </source>
</evidence>
<reference evidence="1" key="1">
    <citation type="journal article" date="2019" name="bioRxiv">
        <title>The Genome of the Zebra Mussel, Dreissena polymorpha: A Resource for Invasive Species Research.</title>
        <authorList>
            <person name="McCartney M.A."/>
            <person name="Auch B."/>
            <person name="Kono T."/>
            <person name="Mallez S."/>
            <person name="Zhang Y."/>
            <person name="Obille A."/>
            <person name="Becker A."/>
            <person name="Abrahante J.E."/>
            <person name="Garbe J."/>
            <person name="Badalamenti J.P."/>
            <person name="Herman A."/>
            <person name="Mangelson H."/>
            <person name="Liachko I."/>
            <person name="Sullivan S."/>
            <person name="Sone E.D."/>
            <person name="Koren S."/>
            <person name="Silverstein K.A.T."/>
            <person name="Beckman K.B."/>
            <person name="Gohl D.M."/>
        </authorList>
    </citation>
    <scope>NUCLEOTIDE SEQUENCE</scope>
    <source>
        <strain evidence="1">Duluth1</strain>
        <tissue evidence="1">Whole animal</tissue>
    </source>
</reference>
<dbReference type="Proteomes" id="UP000828390">
    <property type="component" value="Unassembled WGS sequence"/>
</dbReference>
<protein>
    <submittedName>
        <fullName evidence="1">Uncharacterized protein</fullName>
    </submittedName>
</protein>
<sequence length="56" mass="6467">MHIFQLKLGSDIVDIRHGETTRATDDDGEAINLDMVEERKDLDFTDLLWKVHVNIS</sequence>
<accession>A0A9D4KI90</accession>
<reference evidence="1" key="2">
    <citation type="submission" date="2020-11" db="EMBL/GenBank/DDBJ databases">
        <authorList>
            <person name="McCartney M.A."/>
            <person name="Auch B."/>
            <person name="Kono T."/>
            <person name="Mallez S."/>
            <person name="Becker A."/>
            <person name="Gohl D.M."/>
            <person name="Silverstein K.A.T."/>
            <person name="Koren S."/>
            <person name="Bechman K.B."/>
            <person name="Herman A."/>
            <person name="Abrahante J.E."/>
            <person name="Garbe J."/>
        </authorList>
    </citation>
    <scope>NUCLEOTIDE SEQUENCE</scope>
    <source>
        <strain evidence="1">Duluth1</strain>
        <tissue evidence="1">Whole animal</tissue>
    </source>
</reference>
<comment type="caution">
    <text evidence="1">The sequence shown here is derived from an EMBL/GenBank/DDBJ whole genome shotgun (WGS) entry which is preliminary data.</text>
</comment>
<dbReference type="EMBL" id="JAIWYP010000004">
    <property type="protein sequence ID" value="KAH3840413.1"/>
    <property type="molecule type" value="Genomic_DNA"/>
</dbReference>
<gene>
    <name evidence="1" type="ORF">DPMN_113861</name>
</gene>
<keyword evidence="2" id="KW-1185">Reference proteome</keyword>
<proteinExistence type="predicted"/>
<name>A0A9D4KI90_DREPO</name>
<dbReference type="AlphaFoldDB" id="A0A9D4KI90"/>